<keyword evidence="3" id="KW-1185">Reference proteome</keyword>
<dbReference type="PANTHER" id="PTHR14387:SF7">
    <property type="entry name" value="THYROID ADENOMA-ASSOCIATED PROTEIN"/>
    <property type="match status" value="1"/>
</dbReference>
<dbReference type="InterPro" id="IPR056843">
    <property type="entry name" value="THADA-like_TPR"/>
</dbReference>
<reference evidence="2" key="1">
    <citation type="submission" date="2023-03" db="EMBL/GenBank/DDBJ databases">
        <title>Chromosome-level genomes of two armyworms, Mythimna separata and Mythimna loreyi, provide insights into the biosynthesis and reception of sex pheromones.</title>
        <authorList>
            <person name="Zhao H."/>
        </authorList>
    </citation>
    <scope>NUCLEOTIDE SEQUENCE</scope>
    <source>
        <strain evidence="2">BeijingLab</strain>
        <tissue evidence="2">Pupa</tissue>
    </source>
</reference>
<evidence type="ECO:0000259" key="1">
    <source>
        <dbReference type="Pfam" id="PF25150"/>
    </source>
</evidence>
<evidence type="ECO:0000313" key="2">
    <source>
        <dbReference type="EMBL" id="KAJ8720428.1"/>
    </source>
</evidence>
<dbReference type="AlphaFoldDB" id="A0AAD7YM74"/>
<comment type="caution">
    <text evidence="2">The sequence shown here is derived from an EMBL/GenBank/DDBJ whole genome shotgun (WGS) entry which is preliminary data.</text>
</comment>
<dbReference type="Pfam" id="PF25150">
    <property type="entry name" value="TPR_Trm732"/>
    <property type="match status" value="1"/>
</dbReference>
<gene>
    <name evidence="2" type="ORF">PYW07_012471</name>
</gene>
<evidence type="ECO:0000313" key="3">
    <source>
        <dbReference type="Proteomes" id="UP001231518"/>
    </source>
</evidence>
<accession>A0AAD7YM74</accession>
<organism evidence="2 3">
    <name type="scientific">Mythimna separata</name>
    <name type="common">Oriental armyworm</name>
    <name type="synonym">Pseudaletia separata</name>
    <dbReference type="NCBI Taxonomy" id="271217"/>
    <lineage>
        <taxon>Eukaryota</taxon>
        <taxon>Metazoa</taxon>
        <taxon>Ecdysozoa</taxon>
        <taxon>Arthropoda</taxon>
        <taxon>Hexapoda</taxon>
        <taxon>Insecta</taxon>
        <taxon>Pterygota</taxon>
        <taxon>Neoptera</taxon>
        <taxon>Endopterygota</taxon>
        <taxon>Lepidoptera</taxon>
        <taxon>Glossata</taxon>
        <taxon>Ditrysia</taxon>
        <taxon>Noctuoidea</taxon>
        <taxon>Noctuidae</taxon>
        <taxon>Noctuinae</taxon>
        <taxon>Hadenini</taxon>
        <taxon>Mythimna</taxon>
    </lineage>
</organism>
<sequence length="363" mass="40738">MLLRVCRKSAAAAALAHSSDAEWKGVISYELLKQAAVDAVDETRYLALNLVVESPKSTEVFADGELRLVLHYLRYNVNAQAPNFRQLTMSAMKKFIKRFEQSYAVIKRERQPNGVSDKVAYYLRFAEDLRRQCFASLVPGTNYSRRFVALQVLAWTEQITLEGYERSWEPEYVEKLLLHLEDSYENNKAFALEVLASCPDHLLKSKKYTISLDLEDILLQASSLKPTECVSAAFKLDLLRTKLPDYILRDETCAARASPVLYALCARLLRTVRAQLQVCARSVLAGAARAPMYGALHCLARNIQHVDAREISSDEQWTVLVGDIIDTCMQVNDAVACVVNNSSPEGHLPMDMTVQVSDHGNTG</sequence>
<dbReference type="GO" id="GO:0030488">
    <property type="term" value="P:tRNA methylation"/>
    <property type="evidence" value="ECO:0007669"/>
    <property type="project" value="TreeGrafter"/>
</dbReference>
<dbReference type="EMBL" id="JARGEI010000014">
    <property type="protein sequence ID" value="KAJ8720428.1"/>
    <property type="molecule type" value="Genomic_DNA"/>
</dbReference>
<dbReference type="Proteomes" id="UP001231518">
    <property type="component" value="Chromosome 3"/>
</dbReference>
<protein>
    <recommendedName>
        <fullName evidence="1">tRNA (32-2'-O)-methyltransferase regulator THADA-like TPR repeats region domain-containing protein</fullName>
    </recommendedName>
</protein>
<dbReference type="GO" id="GO:0005829">
    <property type="term" value="C:cytosol"/>
    <property type="evidence" value="ECO:0007669"/>
    <property type="project" value="TreeGrafter"/>
</dbReference>
<dbReference type="InterPro" id="IPR051954">
    <property type="entry name" value="tRNA_methyltransferase_THADA"/>
</dbReference>
<proteinExistence type="predicted"/>
<feature type="domain" description="tRNA (32-2'-O)-methyltransferase regulator THADA-like TPR repeats region" evidence="1">
    <location>
        <begin position="22"/>
        <end position="155"/>
    </location>
</feature>
<dbReference type="PANTHER" id="PTHR14387">
    <property type="entry name" value="THADA/DEATH RECEPTOR INTERACTING PROTEIN"/>
    <property type="match status" value="1"/>
</dbReference>
<name>A0AAD7YM74_MYTSE</name>